<dbReference type="PANTHER" id="PTHR45754">
    <property type="entry name" value="METHYLENETETRAHYDROFOLATE REDUCTASE"/>
    <property type="match status" value="1"/>
</dbReference>
<gene>
    <name evidence="7" type="ORF">METZ01_LOCUS147819</name>
</gene>
<dbReference type="SUPFAM" id="SSF51730">
    <property type="entry name" value="FAD-linked oxidoreductase"/>
    <property type="match status" value="1"/>
</dbReference>
<comment type="cofactor">
    <cofactor evidence="1">
        <name>FAD</name>
        <dbReference type="ChEBI" id="CHEBI:57692"/>
    </cofactor>
</comment>
<protein>
    <submittedName>
        <fullName evidence="7">Uncharacterized protein</fullName>
    </submittedName>
</protein>
<dbReference type="GO" id="GO:0009086">
    <property type="term" value="P:methionine biosynthetic process"/>
    <property type="evidence" value="ECO:0007669"/>
    <property type="project" value="TreeGrafter"/>
</dbReference>
<keyword evidence="5" id="KW-0274">FAD</keyword>
<dbReference type="InterPro" id="IPR003171">
    <property type="entry name" value="Mehydrof_redctse-like"/>
</dbReference>
<dbReference type="PANTHER" id="PTHR45754:SF3">
    <property type="entry name" value="METHYLENETETRAHYDROFOLATE REDUCTASE (NADPH)"/>
    <property type="match status" value="1"/>
</dbReference>
<evidence type="ECO:0000256" key="1">
    <source>
        <dbReference type="ARBA" id="ARBA00001974"/>
    </source>
</evidence>
<name>A0A382A0B4_9ZZZZ</name>
<accession>A0A382A0B4</accession>
<comment type="similarity">
    <text evidence="3">Belongs to the methylenetetrahydrofolate reductase family.</text>
</comment>
<evidence type="ECO:0000256" key="2">
    <source>
        <dbReference type="ARBA" id="ARBA00004777"/>
    </source>
</evidence>
<dbReference type="InterPro" id="IPR029041">
    <property type="entry name" value="FAD-linked_oxidoreductase-like"/>
</dbReference>
<evidence type="ECO:0000256" key="5">
    <source>
        <dbReference type="ARBA" id="ARBA00022827"/>
    </source>
</evidence>
<dbReference type="GO" id="GO:0005829">
    <property type="term" value="C:cytosol"/>
    <property type="evidence" value="ECO:0007669"/>
    <property type="project" value="TreeGrafter"/>
</dbReference>
<dbReference type="GO" id="GO:0004489">
    <property type="term" value="F:methylenetetrahydrofolate reductase [NAD(P)H] activity"/>
    <property type="evidence" value="ECO:0007669"/>
    <property type="project" value="InterPro"/>
</dbReference>
<dbReference type="UniPathway" id="UPA00193"/>
<dbReference type="GO" id="GO:0071949">
    <property type="term" value="F:FAD binding"/>
    <property type="evidence" value="ECO:0007669"/>
    <property type="project" value="TreeGrafter"/>
</dbReference>
<sequence>MTNEIIRLIKNYLNDFTIETTPNIYNKYQGFGNLLEKNHTIYVTYLPDENFKNVIDTTKKLKLEGFDVVPHLPARTMTSKSQLEKYLGNLSEISGCNKILLIGGGSKQNGDISSSLEVLQTDYLSKYNYKEVGVAGHPEGSPDISKEELDKAIIEKNNFAKNADFKMYLATQFFFEANSLIEWEKHIQTIGNNLEIHAGIPGPASLKTLIAYAKSCGISNSLQFLSKQAFNILKLASTKTPDKLIYDLAYYKNSSNHSALKKLHFYAFGGIKITSDWLNLLKKSEFTYNANNEFEILTN</sequence>
<organism evidence="7">
    <name type="scientific">marine metagenome</name>
    <dbReference type="NCBI Taxonomy" id="408172"/>
    <lineage>
        <taxon>unclassified sequences</taxon>
        <taxon>metagenomes</taxon>
        <taxon>ecological metagenomes</taxon>
    </lineage>
</organism>
<dbReference type="AlphaFoldDB" id="A0A382A0B4"/>
<evidence type="ECO:0000313" key="7">
    <source>
        <dbReference type="EMBL" id="SVA94965.1"/>
    </source>
</evidence>
<evidence type="ECO:0000256" key="6">
    <source>
        <dbReference type="ARBA" id="ARBA00023002"/>
    </source>
</evidence>
<keyword evidence="4" id="KW-0285">Flavoprotein</keyword>
<dbReference type="Pfam" id="PF02219">
    <property type="entry name" value="MTHFR"/>
    <property type="match status" value="1"/>
</dbReference>
<dbReference type="Gene3D" id="3.20.20.220">
    <property type="match status" value="1"/>
</dbReference>
<dbReference type="EMBL" id="UINC01023396">
    <property type="protein sequence ID" value="SVA94965.1"/>
    <property type="molecule type" value="Genomic_DNA"/>
</dbReference>
<comment type="pathway">
    <text evidence="2">One-carbon metabolism; tetrahydrofolate interconversion.</text>
</comment>
<dbReference type="GO" id="GO:0035999">
    <property type="term" value="P:tetrahydrofolate interconversion"/>
    <property type="evidence" value="ECO:0007669"/>
    <property type="project" value="UniProtKB-UniPathway"/>
</dbReference>
<keyword evidence="6" id="KW-0560">Oxidoreductase</keyword>
<proteinExistence type="inferred from homology"/>
<reference evidence="7" key="1">
    <citation type="submission" date="2018-05" db="EMBL/GenBank/DDBJ databases">
        <authorList>
            <person name="Lanie J.A."/>
            <person name="Ng W.-L."/>
            <person name="Kazmierczak K.M."/>
            <person name="Andrzejewski T.M."/>
            <person name="Davidsen T.M."/>
            <person name="Wayne K.J."/>
            <person name="Tettelin H."/>
            <person name="Glass J.I."/>
            <person name="Rusch D."/>
            <person name="Podicherti R."/>
            <person name="Tsui H.-C.T."/>
            <person name="Winkler M.E."/>
        </authorList>
    </citation>
    <scope>NUCLEOTIDE SEQUENCE</scope>
</reference>
<evidence type="ECO:0000256" key="4">
    <source>
        <dbReference type="ARBA" id="ARBA00022630"/>
    </source>
</evidence>
<evidence type="ECO:0000256" key="3">
    <source>
        <dbReference type="ARBA" id="ARBA00006743"/>
    </source>
</evidence>